<evidence type="ECO:0000313" key="2">
    <source>
        <dbReference type="Proteomes" id="UP000315636"/>
    </source>
</evidence>
<protein>
    <submittedName>
        <fullName evidence="1">Uncharacterized protein</fullName>
    </submittedName>
</protein>
<reference evidence="1 2" key="1">
    <citation type="submission" date="2017-05" db="EMBL/GenBank/DDBJ databases">
        <authorList>
            <person name="Varghese N."/>
            <person name="Submissions S."/>
        </authorList>
    </citation>
    <scope>NUCLEOTIDE SEQUENCE [LARGE SCALE GENOMIC DNA]</scope>
    <source>
        <strain evidence="1 2">DSM 45474</strain>
    </source>
</reference>
<dbReference type="RefSeq" id="WP_185956211.1">
    <property type="nucleotide sequence ID" value="NZ_FXTI01000006.1"/>
</dbReference>
<sequence>MKKQLFSLSKGRGKEELPVPAGIIPHFLLKKRKKKEASLFNGPAQEKNIH</sequence>
<name>A0A521DN49_9BACL</name>
<evidence type="ECO:0000313" key="1">
    <source>
        <dbReference type="EMBL" id="SMO73157.1"/>
    </source>
</evidence>
<dbReference type="EMBL" id="FXTI01000006">
    <property type="protein sequence ID" value="SMO73157.1"/>
    <property type="molecule type" value="Genomic_DNA"/>
</dbReference>
<organism evidence="1 2">
    <name type="scientific">Melghirimyces algeriensis</name>
    <dbReference type="NCBI Taxonomy" id="910412"/>
    <lineage>
        <taxon>Bacteria</taxon>
        <taxon>Bacillati</taxon>
        <taxon>Bacillota</taxon>
        <taxon>Bacilli</taxon>
        <taxon>Bacillales</taxon>
        <taxon>Thermoactinomycetaceae</taxon>
        <taxon>Melghirimyces</taxon>
    </lineage>
</organism>
<keyword evidence="2" id="KW-1185">Reference proteome</keyword>
<proteinExistence type="predicted"/>
<gene>
    <name evidence="1" type="ORF">SAMN06264849_106140</name>
</gene>
<dbReference type="AlphaFoldDB" id="A0A521DN49"/>
<dbReference type="Proteomes" id="UP000315636">
    <property type="component" value="Unassembled WGS sequence"/>
</dbReference>
<accession>A0A521DN49</accession>